<reference evidence="2" key="1">
    <citation type="submission" date="2023-04" db="EMBL/GenBank/DDBJ databases">
        <title>Phytophthora lilii NBRC 32176.</title>
        <authorList>
            <person name="Ichikawa N."/>
            <person name="Sato H."/>
            <person name="Tonouchi N."/>
        </authorList>
    </citation>
    <scope>NUCLEOTIDE SEQUENCE</scope>
    <source>
        <strain evidence="2">NBRC 32176</strain>
    </source>
</reference>
<name>A0A9W6YKF8_9STRA</name>
<evidence type="ECO:0000313" key="2">
    <source>
        <dbReference type="EMBL" id="GMF65446.1"/>
    </source>
</evidence>
<dbReference type="AlphaFoldDB" id="A0A9W6YKF8"/>
<sequence>MGSRSAPSATPTSPPRTTASGSAPSQEGGAVADERRLLGSLRPDPEGQCGVESDASVREPVSDGSSGESSAEKVKDGMSDEESLDEFAEDRSIILFCKDLHDKVVGLTQQGKCDERCLQGKAAELENVLRSV</sequence>
<keyword evidence="3" id="KW-1185">Reference proteome</keyword>
<dbReference type="Proteomes" id="UP001165083">
    <property type="component" value="Unassembled WGS sequence"/>
</dbReference>
<gene>
    <name evidence="2" type="ORF">Plil01_001810500</name>
</gene>
<protein>
    <submittedName>
        <fullName evidence="2">Unnamed protein product</fullName>
    </submittedName>
</protein>
<comment type="caution">
    <text evidence="2">The sequence shown here is derived from an EMBL/GenBank/DDBJ whole genome shotgun (WGS) entry which is preliminary data.</text>
</comment>
<evidence type="ECO:0000313" key="3">
    <source>
        <dbReference type="Proteomes" id="UP001165083"/>
    </source>
</evidence>
<organism evidence="2 3">
    <name type="scientific">Phytophthora lilii</name>
    <dbReference type="NCBI Taxonomy" id="2077276"/>
    <lineage>
        <taxon>Eukaryota</taxon>
        <taxon>Sar</taxon>
        <taxon>Stramenopiles</taxon>
        <taxon>Oomycota</taxon>
        <taxon>Peronosporomycetes</taxon>
        <taxon>Peronosporales</taxon>
        <taxon>Peronosporaceae</taxon>
        <taxon>Phytophthora</taxon>
    </lineage>
</organism>
<dbReference type="EMBL" id="BSXW01012471">
    <property type="protein sequence ID" value="GMF65446.1"/>
    <property type="molecule type" value="Genomic_DNA"/>
</dbReference>
<feature type="compositionally biased region" description="Low complexity" evidence="1">
    <location>
        <begin position="1"/>
        <end position="25"/>
    </location>
</feature>
<accession>A0A9W6YKF8</accession>
<evidence type="ECO:0000256" key="1">
    <source>
        <dbReference type="SAM" id="MobiDB-lite"/>
    </source>
</evidence>
<proteinExistence type="predicted"/>
<feature type="region of interest" description="Disordered" evidence="1">
    <location>
        <begin position="1"/>
        <end position="85"/>
    </location>
</feature>
<dbReference type="OrthoDB" id="129104at2759"/>